<accession>A0A0E3I9I5</accession>
<evidence type="ECO:0000313" key="2">
    <source>
        <dbReference type="EMBL" id="AIX15072.1"/>
    </source>
</evidence>
<dbReference type="Proteomes" id="UP000185397">
    <property type="component" value="Segment"/>
</dbReference>
<evidence type="ECO:0000313" key="13">
    <source>
        <dbReference type="EMBL" id="AIX27952.1"/>
    </source>
</evidence>
<evidence type="ECO:0000313" key="24">
    <source>
        <dbReference type="EMBL" id="AIX46515.1"/>
    </source>
</evidence>
<evidence type="ECO:0000313" key="23">
    <source>
        <dbReference type="EMBL" id="AIX45366.1"/>
    </source>
</evidence>
<evidence type="ECO:0000313" key="19">
    <source>
        <dbReference type="EMBL" id="AIX39968.1"/>
    </source>
</evidence>
<dbReference type="EMBL" id="KJ019065">
    <property type="protein sequence ID" value="AIX23006.1"/>
    <property type="molecule type" value="Genomic_DNA"/>
</dbReference>
<dbReference type="EMBL" id="KJ019087">
    <property type="protein sequence ID" value="AIX27952.1"/>
    <property type="molecule type" value="Genomic_DNA"/>
</dbReference>
<reference evidence="25 26" key="1">
    <citation type="submission" date="2013-12" db="EMBL/GenBank/DDBJ databases">
        <title>Ecological redundancy of diverse viral populations within a natural community.</title>
        <authorList>
            <person name="Gregory A.C."/>
            <person name="LaButti K."/>
            <person name="Copeland A."/>
            <person name="Woyke T."/>
            <person name="Sullivan M.B."/>
        </authorList>
    </citation>
    <scope>NUCLEOTIDE SEQUENCE [LARGE SCALE GENOMIC DNA]</scope>
    <source>
        <strain evidence="18">Syn7803C101</strain>
        <strain evidence="19">Syn7803C104</strain>
        <strain evidence="20">Syn7803C107</strain>
        <strain evidence="21">Syn7803C26</strain>
        <strain evidence="22">Syn7803C31</strain>
        <strain evidence="23">Syn7803C33</strain>
        <strain evidence="24">Syn7803C38</strain>
        <strain evidence="1">Syn7803C42</strain>
        <strain evidence="2">Syn7803C47</strain>
        <strain evidence="3">Syn7803C53</strain>
        <strain evidence="4">Syn7803C59</strain>
        <strain evidence="5">Syn7803C60</strain>
        <strain evidence="6">Syn7803C86</strain>
        <strain evidence="7">Syn7803C99</strain>
        <strain evidence="14">Syn7803US1</strain>
        <strain evidence="8">Syn7803US101</strain>
        <strain evidence="9">Syn7803US102</strain>
        <strain evidence="10">Syn7803US112</strain>
        <strain evidence="11">Syn7803US117</strain>
        <strain evidence="12">Syn7803US123</strain>
        <strain evidence="13">Syn7803US19</strain>
        <strain evidence="15">Syn7803US60</strain>
        <strain evidence="16">Syn7803US62</strain>
        <strain evidence="17">Syn7803US79</strain>
    </source>
</reference>
<dbReference type="EMBL" id="KJ019039">
    <property type="protein sequence ID" value="AIX17039.1"/>
    <property type="molecule type" value="Genomic_DNA"/>
</dbReference>
<evidence type="ECO:0000313" key="6">
    <source>
        <dbReference type="EMBL" id="AIX20703.1"/>
    </source>
</evidence>
<dbReference type="EMBL" id="KJ019068">
    <property type="protein sequence ID" value="AIX23708.1"/>
    <property type="molecule type" value="Genomic_DNA"/>
</dbReference>
<evidence type="ECO:0000313" key="7">
    <source>
        <dbReference type="EMBL" id="AIX23006.1"/>
    </source>
</evidence>
<dbReference type="Proteomes" id="UP000185391">
    <property type="component" value="Segment"/>
</dbReference>
<dbReference type="EMBL" id="KJ019076">
    <property type="protein sequence ID" value="AIX25455.1"/>
    <property type="molecule type" value="Genomic_DNA"/>
</dbReference>
<dbReference type="Proteomes" id="UP000185398">
    <property type="component" value="Segment"/>
</dbReference>
<dbReference type="Proteomes" id="UP000185401">
    <property type="component" value="Segment"/>
</dbReference>
<dbReference type="Proteomes" id="UP000033004">
    <property type="component" value="Segment"/>
</dbReference>
<dbReference type="Proteomes" id="UP000185402">
    <property type="component" value="Segment"/>
</dbReference>
<evidence type="ECO:0000313" key="15">
    <source>
        <dbReference type="EMBL" id="AIX34941.1"/>
    </source>
</evidence>
<evidence type="ECO:0000313" key="1">
    <source>
        <dbReference type="EMBL" id="AIX14208.1"/>
    </source>
</evidence>
<dbReference type="EMBL" id="KJ019153">
    <property type="protein sequence ID" value="AIX44235.1"/>
    <property type="molecule type" value="Genomic_DNA"/>
</dbReference>
<dbReference type="Proteomes" id="UP000185409">
    <property type="component" value="Segment"/>
</dbReference>
<dbReference type="Proteomes" id="UP000185396">
    <property type="component" value="Segment"/>
</dbReference>
<dbReference type="Proteomes" id="UP000185406">
    <property type="component" value="Segment"/>
</dbReference>
<dbReference type="EMBL" id="KJ019030">
    <property type="protein sequence ID" value="AIX15072.1"/>
    <property type="molecule type" value="Genomic_DNA"/>
</dbReference>
<dbReference type="Proteomes" id="UP000185403">
    <property type="component" value="Segment"/>
</dbReference>
<evidence type="ECO:0000313" key="20">
    <source>
        <dbReference type="EMBL" id="AIX40177.1"/>
    </source>
</evidence>
<dbReference type="EMBL" id="KJ019033">
    <property type="protein sequence ID" value="AIX15720.1"/>
    <property type="molecule type" value="Genomic_DNA"/>
</dbReference>
<dbReference type="Proteomes" id="UP000185392">
    <property type="component" value="Segment"/>
</dbReference>
<dbReference type="Proteomes" id="UP000185389">
    <property type="component" value="Segment"/>
</dbReference>
<evidence type="ECO:0000313" key="12">
    <source>
        <dbReference type="EMBL" id="AIX27174.1"/>
    </source>
</evidence>
<evidence type="ECO:0000313" key="8">
    <source>
        <dbReference type="EMBL" id="AIX23502.1"/>
    </source>
</evidence>
<dbReference type="Proteomes" id="UP000185395">
    <property type="component" value="Segment"/>
</dbReference>
<dbReference type="EMBL" id="KJ019116">
    <property type="protein sequence ID" value="AIX35363.1"/>
    <property type="molecule type" value="Genomic_DNA"/>
</dbReference>
<dbReference type="Proteomes" id="UP000185399">
    <property type="component" value="Segment"/>
</dbReference>
<dbReference type="Proteomes" id="UP000185405">
    <property type="component" value="Segment"/>
</dbReference>
<proteinExistence type="predicted"/>
<dbReference type="EMBL" id="KJ019038">
    <property type="protein sequence ID" value="AIX16830.1"/>
    <property type="molecule type" value="Genomic_DNA"/>
</dbReference>
<dbReference type="Proteomes" id="UP000185388">
    <property type="component" value="Segment"/>
</dbReference>
<sequence length="109" mass="12706">MGLYDTVYSTYDLGPGFWNKELRTHNLNGYLSYFWIDPKGFIWMIDHGGTYDFDYSEKFSIVKNSNHGKVSPFFFSGELEFYPARWKAYYAPTPTINVSFSNGKIVKVL</sequence>
<evidence type="ECO:0000313" key="11">
    <source>
        <dbReference type="EMBL" id="AIX26538.1"/>
    </source>
</evidence>
<evidence type="ECO:0000313" key="16">
    <source>
        <dbReference type="EMBL" id="AIX35363.1"/>
    </source>
</evidence>
<dbReference type="EMBL" id="KJ019081">
    <property type="protein sequence ID" value="AIX26538.1"/>
    <property type="molecule type" value="Genomic_DNA"/>
</dbReference>
<dbReference type="EMBL" id="KJ019084">
    <property type="protein sequence ID" value="AIX27174.1"/>
    <property type="molecule type" value="Genomic_DNA"/>
</dbReference>
<evidence type="ECO:0000313" key="27">
    <source>
        <dbReference type="Proteomes" id="UP000185394"/>
    </source>
</evidence>
<dbReference type="Proteomes" id="UP000185393">
    <property type="component" value="Segment"/>
</dbReference>
<evidence type="ECO:0000313" key="21">
    <source>
        <dbReference type="EMBL" id="AIX44235.1"/>
    </source>
</evidence>
<evidence type="ECO:0000313" key="26">
    <source>
        <dbReference type="Proteomes" id="UP000185387"/>
    </source>
</evidence>
<evidence type="ECO:0000313" key="22">
    <source>
        <dbReference type="EMBL" id="AIX45156.1"/>
    </source>
</evidence>
<name>A0A0E3I9I5_9CAUD</name>
<evidence type="ECO:0000313" key="4">
    <source>
        <dbReference type="EMBL" id="AIX16830.1"/>
    </source>
</evidence>
<dbReference type="EMBL" id="KJ019163">
    <property type="protein sequence ID" value="AIX46515.1"/>
    <property type="molecule type" value="Genomic_DNA"/>
</dbReference>
<dbReference type="Proteomes" id="UP000185387">
    <property type="component" value="Segment"/>
</dbReference>
<dbReference type="Proteomes" id="UP000185400">
    <property type="component" value="Segment"/>
</dbReference>
<organism evidence="22 27">
    <name type="scientific">Synechococcus phage ACG-2014a</name>
    <dbReference type="NCBI Taxonomy" id="1493507"/>
    <lineage>
        <taxon>Viruses</taxon>
        <taxon>Duplodnaviria</taxon>
        <taxon>Heunggongvirae</taxon>
        <taxon>Uroviricota</taxon>
        <taxon>Caudoviricetes</taxon>
        <taxon>Pantevenvirales</taxon>
        <taxon>Kyanoviridae</taxon>
        <taxon>Acionnavirus</taxon>
        <taxon>Acionnavirus monteraybay</taxon>
    </lineage>
</organism>
<evidence type="ECO:0000313" key="5">
    <source>
        <dbReference type="EMBL" id="AIX17039.1"/>
    </source>
</evidence>
<protein>
    <submittedName>
        <fullName evidence="22">Uncharacterized protein</fullName>
    </submittedName>
</protein>
<dbReference type="EMBL" id="KJ019122">
    <property type="protein sequence ID" value="AIX36659.1"/>
    <property type="molecule type" value="Genomic_DNA"/>
</dbReference>
<evidence type="ECO:0000313" key="17">
    <source>
        <dbReference type="EMBL" id="AIX36659.1"/>
    </source>
</evidence>
<evidence type="ECO:0000313" key="3">
    <source>
        <dbReference type="EMBL" id="AIX15720.1"/>
    </source>
</evidence>
<dbReference type="EMBL" id="KJ019158">
    <property type="protein sequence ID" value="AIX45366.1"/>
    <property type="molecule type" value="Genomic_DNA"/>
</dbReference>
<dbReference type="EMBL" id="KJ019055">
    <property type="protein sequence ID" value="AIX20703.1"/>
    <property type="molecule type" value="Genomic_DNA"/>
</dbReference>
<evidence type="ECO:0000313" key="25">
    <source>
        <dbReference type="Proteomes" id="UP000033004"/>
    </source>
</evidence>
<dbReference type="EMBL" id="KJ019088">
    <property type="protein sequence ID" value="AIX28159.1"/>
    <property type="molecule type" value="Genomic_DNA"/>
</dbReference>
<dbReference type="EMBL" id="KJ019067">
    <property type="protein sequence ID" value="AIX23502.1"/>
    <property type="molecule type" value="Genomic_DNA"/>
</dbReference>
<evidence type="ECO:0000313" key="10">
    <source>
        <dbReference type="EMBL" id="AIX25455.1"/>
    </source>
</evidence>
<dbReference type="EMBL" id="KJ019026">
    <property type="protein sequence ID" value="AIX14208.1"/>
    <property type="molecule type" value="Genomic_DNA"/>
</dbReference>
<dbReference type="EMBL" id="KJ019135">
    <property type="protein sequence ID" value="AIX39541.1"/>
    <property type="molecule type" value="Genomic_DNA"/>
</dbReference>
<evidence type="ECO:0000313" key="18">
    <source>
        <dbReference type="EMBL" id="AIX39541.1"/>
    </source>
</evidence>
<gene>
    <name evidence="18" type="ORF">Syn7803C101_23</name>
    <name evidence="19" type="ORF">Syn7803C104_24</name>
    <name evidence="20" type="ORF">Syn7803C107_23</name>
    <name evidence="21" type="ORF">Syn7803C26_23</name>
    <name evidence="22" type="ORF">Syn7803C31_24</name>
    <name evidence="23" type="ORF">Syn7803C33_23</name>
    <name evidence="24" type="ORF">Syn7803C38_23</name>
    <name evidence="1" type="ORF">Syn7803C42_23</name>
    <name evidence="2" type="ORF">Syn7803C47_23</name>
    <name evidence="3" type="ORF">Syn7803C53_23</name>
    <name evidence="4" type="ORF">Syn7803C59_23</name>
    <name evidence="5" type="ORF">Syn7803C60_23</name>
    <name evidence="6" type="ORF">Syn7803C86_23</name>
    <name evidence="7" type="ORF">Syn7803C99_23</name>
    <name evidence="8" type="ORF">Syn7803US101_23</name>
    <name evidence="9" type="ORF">Syn7803US102_23</name>
    <name evidence="10" type="ORF">Syn7803US112_23</name>
    <name evidence="11" type="ORF">Syn7803US117_23</name>
    <name evidence="12" type="ORF">Syn7803US123_23</name>
    <name evidence="13" type="ORF">Syn7803US19_23</name>
    <name evidence="14" type="ORF">Syn7803US1_23</name>
    <name evidence="15" type="ORF">Syn7803US60_23</name>
    <name evidence="16" type="ORF">Syn7803US62_22</name>
    <name evidence="17" type="ORF">Syn7803US79_23</name>
</gene>
<dbReference type="Proteomes" id="UP000185390">
    <property type="component" value="Segment"/>
</dbReference>
<evidence type="ECO:0000313" key="9">
    <source>
        <dbReference type="EMBL" id="AIX23708.1"/>
    </source>
</evidence>
<dbReference type="EMBL" id="KJ019138">
    <property type="protein sequence ID" value="AIX40177.1"/>
    <property type="molecule type" value="Genomic_DNA"/>
</dbReference>
<dbReference type="Proteomes" id="UP000185394">
    <property type="component" value="Segment"/>
</dbReference>
<dbReference type="Proteomes" id="UP000185408">
    <property type="component" value="Segment"/>
</dbReference>
<dbReference type="EMBL" id="KJ019157">
    <property type="protein sequence ID" value="AIX45156.1"/>
    <property type="molecule type" value="Genomic_DNA"/>
</dbReference>
<dbReference type="Proteomes" id="UP000185407">
    <property type="component" value="Segment"/>
</dbReference>
<evidence type="ECO:0000313" key="14">
    <source>
        <dbReference type="EMBL" id="AIX28159.1"/>
    </source>
</evidence>
<dbReference type="Proteomes" id="UP000185404">
    <property type="component" value="Segment"/>
</dbReference>
<dbReference type="EMBL" id="KJ019114">
    <property type="protein sequence ID" value="AIX34941.1"/>
    <property type="molecule type" value="Genomic_DNA"/>
</dbReference>
<dbReference type="EMBL" id="KJ019137">
    <property type="protein sequence ID" value="AIX39968.1"/>
    <property type="molecule type" value="Genomic_DNA"/>
</dbReference>